<dbReference type="EMBL" id="CP060054">
    <property type="protein sequence ID" value="QNE07711.1"/>
    <property type="molecule type" value="Genomic_DNA"/>
</dbReference>
<evidence type="ECO:0000256" key="1">
    <source>
        <dbReference type="SAM" id="Phobius"/>
    </source>
</evidence>
<evidence type="ECO:0000313" key="3">
    <source>
        <dbReference type="Proteomes" id="UP000515297"/>
    </source>
</evidence>
<sequence length="100" mass="11238">MTMKDAEMTKSPLWDSVIHADHVHWCDLELNSLATCVVRAHHEHAIVWAADTLSFATVLILLFLLLRPLARALTRGDGSEITIRIPVRRFVRTAPATGLR</sequence>
<feature type="transmembrane region" description="Helical" evidence="1">
    <location>
        <begin position="45"/>
        <end position="66"/>
    </location>
</feature>
<organism evidence="2 3">
    <name type="scientific">Croceicoccus marinus</name>
    <dbReference type="NCBI Taxonomy" id="450378"/>
    <lineage>
        <taxon>Bacteria</taxon>
        <taxon>Pseudomonadati</taxon>
        <taxon>Pseudomonadota</taxon>
        <taxon>Alphaproteobacteria</taxon>
        <taxon>Sphingomonadales</taxon>
        <taxon>Erythrobacteraceae</taxon>
        <taxon>Croceicoccus</taxon>
    </lineage>
</organism>
<reference evidence="2 3" key="1">
    <citation type="submission" date="2020-08" db="EMBL/GenBank/DDBJ databases">
        <authorList>
            <person name="Liu G."/>
            <person name="Sun C."/>
        </authorList>
    </citation>
    <scope>NUCLEOTIDE SEQUENCE [LARGE SCALE GENOMIC DNA]</scope>
    <source>
        <strain evidence="2 3">OT19</strain>
        <plasmid evidence="2 3">plas2</plasmid>
    </source>
</reference>
<dbReference type="Proteomes" id="UP000515297">
    <property type="component" value="Plasmid plas2"/>
</dbReference>
<evidence type="ECO:0000313" key="2">
    <source>
        <dbReference type="EMBL" id="QNE07711.1"/>
    </source>
</evidence>
<dbReference type="RefSeq" id="WP_185886149.1">
    <property type="nucleotide sequence ID" value="NZ_CP060054.1"/>
</dbReference>
<protein>
    <submittedName>
        <fullName evidence="2">Uncharacterized protein</fullName>
    </submittedName>
</protein>
<keyword evidence="1" id="KW-1133">Transmembrane helix</keyword>
<dbReference type="AlphaFoldDB" id="A0A7G6W146"/>
<keyword evidence="2" id="KW-0614">Plasmid</keyword>
<keyword evidence="1" id="KW-0472">Membrane</keyword>
<name>A0A7G6W146_9SPHN</name>
<accession>A0A7G6W146</accession>
<keyword evidence="1" id="KW-0812">Transmembrane</keyword>
<proteinExistence type="predicted"/>
<gene>
    <name evidence="2" type="ORF">H4O24_20005</name>
</gene>
<geneLocation type="plasmid" evidence="2 3">
    <name>plas2</name>
</geneLocation>